<proteinExistence type="predicted"/>
<dbReference type="RefSeq" id="WP_020910494.1">
    <property type="nucleotide sequence ID" value="NC_011566.1"/>
</dbReference>
<organism evidence="2 3">
    <name type="scientific">Shewanella piezotolerans (strain WP3 / JCM 13877)</name>
    <dbReference type="NCBI Taxonomy" id="225849"/>
    <lineage>
        <taxon>Bacteria</taxon>
        <taxon>Pseudomonadati</taxon>
        <taxon>Pseudomonadota</taxon>
        <taxon>Gammaproteobacteria</taxon>
        <taxon>Alteromonadales</taxon>
        <taxon>Shewanellaceae</taxon>
        <taxon>Shewanella</taxon>
    </lineage>
</organism>
<keyword evidence="1" id="KW-0812">Transmembrane</keyword>
<feature type="transmembrane region" description="Helical" evidence="1">
    <location>
        <begin position="35"/>
        <end position="52"/>
    </location>
</feature>
<dbReference type="Proteomes" id="UP000000753">
    <property type="component" value="Chromosome"/>
</dbReference>
<reference evidence="2 3" key="1">
    <citation type="journal article" date="2008" name="PLoS ONE">
        <title>Environmental adaptation: genomic analysis of the piezotolerant and psychrotolerant deep-sea iron reducing bacterium Shewanella piezotolerans WP3.</title>
        <authorList>
            <person name="Wang F."/>
            <person name="Wang J."/>
            <person name="Jian H."/>
            <person name="Zhang B."/>
            <person name="Li S."/>
            <person name="Wang F."/>
            <person name="Zeng X."/>
            <person name="Gao L."/>
            <person name="Bartlett D.H."/>
            <person name="Yu J."/>
            <person name="Hu S."/>
            <person name="Xiao X."/>
        </authorList>
    </citation>
    <scope>NUCLEOTIDE SEQUENCE [LARGE SCALE GENOMIC DNA]</scope>
    <source>
        <strain evidence="3">WP3 / JCM 13877</strain>
    </source>
</reference>
<evidence type="ECO:0000313" key="3">
    <source>
        <dbReference type="Proteomes" id="UP000000753"/>
    </source>
</evidence>
<evidence type="ECO:0000313" key="2">
    <source>
        <dbReference type="EMBL" id="ACJ27111.1"/>
    </source>
</evidence>
<protein>
    <submittedName>
        <fullName evidence="2">Uncharacterized protein</fullName>
    </submittedName>
</protein>
<sequence length="93" mass="10178">MNNSISESKPLAFIWFSVALIISALSVYFAINDVLMLVPSFLGMAVIHVYIGRQRLTKYQISDAQYKKVIQTLGIFVVIASGSAAGFYQLSAA</sequence>
<dbReference type="AlphaFoldDB" id="B8CHI5"/>
<dbReference type="EMBL" id="CP000472">
    <property type="protein sequence ID" value="ACJ27111.1"/>
    <property type="molecule type" value="Genomic_DNA"/>
</dbReference>
<evidence type="ECO:0000256" key="1">
    <source>
        <dbReference type="SAM" id="Phobius"/>
    </source>
</evidence>
<keyword evidence="3" id="KW-1185">Reference proteome</keyword>
<dbReference type="STRING" id="225849.swp_0271"/>
<gene>
    <name evidence="2" type="ordered locus">swp_0271</name>
</gene>
<feature type="transmembrane region" description="Helical" evidence="1">
    <location>
        <begin position="12"/>
        <end position="29"/>
    </location>
</feature>
<dbReference type="HOGENOM" id="CLU_2397960_0_0_6"/>
<name>B8CHI5_SHEPW</name>
<feature type="transmembrane region" description="Helical" evidence="1">
    <location>
        <begin position="73"/>
        <end position="90"/>
    </location>
</feature>
<accession>B8CHI5</accession>
<keyword evidence="1" id="KW-0472">Membrane</keyword>
<keyword evidence="1" id="KW-1133">Transmembrane helix</keyword>
<dbReference type="KEGG" id="swp:swp_0271"/>
<dbReference type="OrthoDB" id="9956593at2"/>